<dbReference type="SUPFAM" id="SSF58038">
    <property type="entry name" value="SNARE fusion complex"/>
    <property type="match status" value="1"/>
</dbReference>
<feature type="domain" description="V-SNARE coiled-coil homology" evidence="5">
    <location>
        <begin position="146"/>
        <end position="212"/>
    </location>
</feature>
<dbReference type="RefSeq" id="XP_016437566.1">
    <property type="nucleotide sequence ID" value="XM_016582080.1"/>
</dbReference>
<evidence type="ECO:0000259" key="5">
    <source>
        <dbReference type="PROSITE" id="PS50892"/>
    </source>
</evidence>
<feature type="compositionally biased region" description="Basic and acidic residues" evidence="4">
    <location>
        <begin position="122"/>
        <end position="137"/>
    </location>
</feature>
<dbReference type="CDD" id="cd15873">
    <property type="entry name" value="R-SNARE_STXBP5_6"/>
    <property type="match status" value="1"/>
</dbReference>
<feature type="region of interest" description="Disordered" evidence="4">
    <location>
        <begin position="104"/>
        <end position="137"/>
    </location>
</feature>
<reference evidence="6" key="1">
    <citation type="submission" date="2025-08" db="UniProtKB">
        <authorList>
            <consortium name="RefSeq"/>
        </authorList>
    </citation>
    <scope>IDENTIFICATION</scope>
</reference>
<protein>
    <submittedName>
        <fullName evidence="6">Uncharacterized protein isoform X3</fullName>
    </submittedName>
</protein>
<gene>
    <name evidence="6" type="primary">LOC107763591</name>
</gene>
<dbReference type="Gene3D" id="1.20.5.110">
    <property type="match status" value="1"/>
</dbReference>
<comment type="subcellular location">
    <subcellularLocation>
        <location evidence="1">Cytoplasm</location>
    </subcellularLocation>
</comment>
<name>A0A1S3XCC0_TOBAC</name>
<evidence type="ECO:0000313" key="6">
    <source>
        <dbReference type="RefSeq" id="XP_016437566.1"/>
    </source>
</evidence>
<evidence type="ECO:0000256" key="2">
    <source>
        <dbReference type="ARBA" id="ARBA00022490"/>
    </source>
</evidence>
<dbReference type="PANTHER" id="PTHR10241">
    <property type="entry name" value="LETHAL 2 GIANT LARVAE PROTEIN"/>
    <property type="match status" value="1"/>
</dbReference>
<evidence type="ECO:0000256" key="4">
    <source>
        <dbReference type="SAM" id="MobiDB-lite"/>
    </source>
</evidence>
<dbReference type="Pfam" id="PF00957">
    <property type="entry name" value="Synaptobrevin"/>
    <property type="match status" value="1"/>
</dbReference>
<accession>A0A1S3XCC0</accession>
<dbReference type="OrthoDB" id="1268022at2759"/>
<organism evidence="6">
    <name type="scientific">Nicotiana tabacum</name>
    <name type="common">Common tobacco</name>
    <dbReference type="NCBI Taxonomy" id="4097"/>
    <lineage>
        <taxon>Eukaryota</taxon>
        <taxon>Viridiplantae</taxon>
        <taxon>Streptophyta</taxon>
        <taxon>Embryophyta</taxon>
        <taxon>Tracheophyta</taxon>
        <taxon>Spermatophyta</taxon>
        <taxon>Magnoliopsida</taxon>
        <taxon>eudicotyledons</taxon>
        <taxon>Gunneridae</taxon>
        <taxon>Pentapetalae</taxon>
        <taxon>asterids</taxon>
        <taxon>lamiids</taxon>
        <taxon>Solanales</taxon>
        <taxon>Solanaceae</taxon>
        <taxon>Nicotianoideae</taxon>
        <taxon>Nicotianeae</taxon>
        <taxon>Nicotiana</taxon>
    </lineage>
</organism>
<evidence type="ECO:0000256" key="1">
    <source>
        <dbReference type="ARBA" id="ARBA00004496"/>
    </source>
</evidence>
<dbReference type="PANTHER" id="PTHR10241:SF25">
    <property type="entry name" value="TOMOSYN, ISOFORM C"/>
    <property type="match status" value="1"/>
</dbReference>
<sequence>MISEFQNLCRFFMMKCSQLQQMLPSNSPLRRRNRVVGQTLLVLVKGFKVGKTNHNMDLSEMSKSNFSHLEGIFMKNPLNPEPSPIITKEVQGAVELDIDDIEIDDPVPVAPTSSHSTQNSKRGTERGKLLDSEGDDVKPRLRTREEIIAKYRKAGDASSAAGEARNKLLERQEKLERISQRTDELRSGAEDFASLANELVKVMENRNRKWWQI</sequence>
<dbReference type="AlphaFoldDB" id="A0A1S3XCC0"/>
<keyword evidence="3" id="KW-0175">Coiled coil</keyword>
<dbReference type="GO" id="GO:0005737">
    <property type="term" value="C:cytoplasm"/>
    <property type="evidence" value="ECO:0007669"/>
    <property type="project" value="UniProtKB-SubCell"/>
</dbReference>
<feature type="compositionally biased region" description="Polar residues" evidence="4">
    <location>
        <begin position="111"/>
        <end position="121"/>
    </location>
</feature>
<dbReference type="PROSITE" id="PS50892">
    <property type="entry name" value="V_SNARE"/>
    <property type="match status" value="1"/>
</dbReference>
<keyword evidence="2" id="KW-0963">Cytoplasm</keyword>
<dbReference type="InterPro" id="IPR042855">
    <property type="entry name" value="V_SNARE_CC"/>
</dbReference>
<proteinExistence type="predicted"/>
<evidence type="ECO:0000256" key="3">
    <source>
        <dbReference type="PROSITE-ProRule" id="PRU00290"/>
    </source>
</evidence>